<evidence type="ECO:0000259" key="5">
    <source>
        <dbReference type="PROSITE" id="PS50042"/>
    </source>
</evidence>
<dbReference type="Gene3D" id="1.10.238.10">
    <property type="entry name" value="EF-hand"/>
    <property type="match status" value="1"/>
</dbReference>
<dbReference type="EMBL" id="CAJNDS010002091">
    <property type="protein sequence ID" value="CAE7320363.1"/>
    <property type="molecule type" value="Genomic_DNA"/>
</dbReference>
<keyword evidence="4" id="KW-0812">Transmembrane</keyword>
<dbReference type="InterPro" id="IPR000595">
    <property type="entry name" value="cNMP-bd_dom"/>
</dbReference>
<feature type="region of interest" description="Disordered" evidence="3">
    <location>
        <begin position="181"/>
        <end position="206"/>
    </location>
</feature>
<dbReference type="CDD" id="cd00038">
    <property type="entry name" value="CAP_ED"/>
    <property type="match status" value="1"/>
</dbReference>
<sequence>MHQEGLGSADAHDADVTCNTKECIEGLQTHAEELSKIPFFASCSSSFVSELVLLAKLETYQAGEKVWLQGDECNKLYILKLGEVELIQEDGSVLHKWTAGAMLGLCIMMNVHHRLFSAQAAATCECLTLPSSSFQAVLKQHPAEKKHFVEVAQAEAKAALGARQFECLTGPSPVVPPKTVHRKAFHRSSHGTQEDKSPKKSKALEKLPTIEPITKPLLSTKQVSSSLPLNAKFRRPSLSKRGASVLDADSGSDTELKVCPQLSTQSAPEGMVWSRSSTVPAFGMLPNDQSTSHLMPPQLPLSPRSSADRSPSPSAASKSSCEPGDDVSPASKKANYWCDVIRDWFGCLDADSSGRIDKEEFKRIAQNLSAAFAWDDHQSALLLQEIDTDNDEQVDLPEFADWLTNIHATMTFSPDGWLQTSDLADTLQPLYECYDPDRSGISKEQFLRTYRIIANALKHTPVAYQKKADIWVRAAEEEYENLNDGGQEILIEIDDFIQWQAQLLRHSGIPNAALPERVAGLAQALKVINALDKKSVLAEQDEITLSKSIQKVATLARELYLPCHRQLRALLEANNHERKETQGCDESYIWENPPDGAVNRLRRDCAINMGVLLPGVLPHKHEETSKSDVWRFARRNSHMRNRQSLTVEAFASDMATPSMNRRFVLLKLALALLALHFLASTFVSPSGPSVHVRSPRRQLTAVRAEGEPGAEEEGGDMLEFLKVEQDIELSPEEYKMALEAEIETQRKKYYIGGVVDPKNLVVPWKPVVEEVLVKDARRTLKKNGIRDPAGGDEVTEYDDSEVDLTLIDDDVLLQWAGGVPGTKVGYIIERKPVGSTNFEEIATYDNMKNPQLLAKPYSGHEYSFTDSMVPPGKYMYRLLCRSRDGSIDVVDQKEMIVAEAPGVDLKIAVPVLLAFVLFSALYGFSLKTNKRAHDISSYVTQGKHTPVLGELLLCFHSCSGSTGTNRFFAWLEAPRKGESERNMYYELVPRDDGCGNTLEPAWKLLPNGGAFHAELERLPKQQVVLALLKTQELAHEQLQWPQVQRSLGLAEELQLVMHQDVEQVNKVVHTFARQYVMQQPWHKEQMDMGMSINDIVTEHLEEAAFSPEEVLYLLLNQEKMADTQQPDPKNKLVATLSRMFSKKLET</sequence>
<keyword evidence="2" id="KW-0813">Transport</keyword>
<dbReference type="PROSITE" id="PS50222">
    <property type="entry name" value="EF_HAND_2"/>
    <property type="match status" value="1"/>
</dbReference>
<feature type="compositionally biased region" description="Basic and acidic residues" evidence="3">
    <location>
        <begin position="192"/>
        <end position="205"/>
    </location>
</feature>
<evidence type="ECO:0000256" key="4">
    <source>
        <dbReference type="SAM" id="Phobius"/>
    </source>
</evidence>
<dbReference type="SUPFAM" id="SSF47473">
    <property type="entry name" value="EF-hand"/>
    <property type="match status" value="1"/>
</dbReference>
<organism evidence="7 8">
    <name type="scientific">Symbiodinium natans</name>
    <dbReference type="NCBI Taxonomy" id="878477"/>
    <lineage>
        <taxon>Eukaryota</taxon>
        <taxon>Sar</taxon>
        <taxon>Alveolata</taxon>
        <taxon>Dinophyceae</taxon>
        <taxon>Suessiales</taxon>
        <taxon>Symbiodiniaceae</taxon>
        <taxon>Symbiodinium</taxon>
    </lineage>
</organism>
<dbReference type="Gene3D" id="2.60.120.10">
    <property type="entry name" value="Jelly Rolls"/>
    <property type="match status" value="1"/>
</dbReference>
<evidence type="ECO:0000256" key="2">
    <source>
        <dbReference type="ARBA" id="ARBA00023286"/>
    </source>
</evidence>
<dbReference type="PANTHER" id="PTHR45638:SF11">
    <property type="entry name" value="CYCLIC NUCLEOTIDE-GATED CATION CHANNEL SUBUNIT A"/>
    <property type="match status" value="1"/>
</dbReference>
<name>A0A812NYA8_9DINO</name>
<dbReference type="InterPro" id="IPR018247">
    <property type="entry name" value="EF_Hand_1_Ca_BS"/>
</dbReference>
<reference evidence="7" key="1">
    <citation type="submission" date="2021-02" db="EMBL/GenBank/DDBJ databases">
        <authorList>
            <person name="Dougan E. K."/>
            <person name="Rhodes N."/>
            <person name="Thang M."/>
            <person name="Chan C."/>
        </authorList>
    </citation>
    <scope>NUCLEOTIDE SEQUENCE</scope>
</reference>
<proteinExistence type="predicted"/>
<keyword evidence="8" id="KW-1185">Reference proteome</keyword>
<feature type="region of interest" description="Disordered" evidence="3">
    <location>
        <begin position="238"/>
        <end position="330"/>
    </location>
</feature>
<dbReference type="OrthoDB" id="421226at2759"/>
<accession>A0A812NYA8</accession>
<dbReference type="AlphaFoldDB" id="A0A812NYA8"/>
<gene>
    <name evidence="7" type="primary">tax-4</name>
    <name evidence="7" type="ORF">SNAT2548_LOCUS16792</name>
</gene>
<dbReference type="InterPro" id="IPR050866">
    <property type="entry name" value="CNG_cation_channel"/>
</dbReference>
<keyword evidence="4" id="KW-1133">Transmembrane helix</keyword>
<dbReference type="InterPro" id="IPR002048">
    <property type="entry name" value="EF_hand_dom"/>
</dbReference>
<comment type="caution">
    <text evidence="7">The sequence shown here is derived from an EMBL/GenBank/DDBJ whole genome shotgun (WGS) entry which is preliminary data.</text>
</comment>
<feature type="compositionally biased region" description="Low complexity" evidence="3">
    <location>
        <begin position="302"/>
        <end position="320"/>
    </location>
</feature>
<dbReference type="Pfam" id="PF00027">
    <property type="entry name" value="cNMP_binding"/>
    <property type="match status" value="1"/>
</dbReference>
<keyword evidence="1" id="KW-0106">Calcium</keyword>
<dbReference type="SMART" id="SM00054">
    <property type="entry name" value="EFh"/>
    <property type="match status" value="2"/>
</dbReference>
<dbReference type="SMART" id="SM00100">
    <property type="entry name" value="cNMP"/>
    <property type="match status" value="1"/>
</dbReference>
<keyword evidence="2" id="KW-0407">Ion channel</keyword>
<dbReference type="InterPro" id="IPR018490">
    <property type="entry name" value="cNMP-bd_dom_sf"/>
</dbReference>
<dbReference type="InterPro" id="IPR011992">
    <property type="entry name" value="EF-hand-dom_pair"/>
</dbReference>
<dbReference type="CDD" id="cd00051">
    <property type="entry name" value="EFh"/>
    <property type="match status" value="1"/>
</dbReference>
<dbReference type="InterPro" id="IPR014710">
    <property type="entry name" value="RmlC-like_jellyroll"/>
</dbReference>
<dbReference type="GO" id="GO:0005509">
    <property type="term" value="F:calcium ion binding"/>
    <property type="evidence" value="ECO:0007669"/>
    <property type="project" value="InterPro"/>
</dbReference>
<dbReference type="GO" id="GO:0044877">
    <property type="term" value="F:protein-containing complex binding"/>
    <property type="evidence" value="ECO:0007669"/>
    <property type="project" value="TreeGrafter"/>
</dbReference>
<evidence type="ECO:0000313" key="8">
    <source>
        <dbReference type="Proteomes" id="UP000604046"/>
    </source>
</evidence>
<dbReference type="SUPFAM" id="SSF51206">
    <property type="entry name" value="cAMP-binding domain-like"/>
    <property type="match status" value="1"/>
</dbReference>
<evidence type="ECO:0000256" key="3">
    <source>
        <dbReference type="SAM" id="MobiDB-lite"/>
    </source>
</evidence>
<dbReference type="GO" id="GO:0005221">
    <property type="term" value="F:intracellularly cyclic nucleotide-activated monoatomic cation channel activity"/>
    <property type="evidence" value="ECO:0007669"/>
    <property type="project" value="InterPro"/>
</dbReference>
<evidence type="ECO:0000313" key="7">
    <source>
        <dbReference type="EMBL" id="CAE7320363.1"/>
    </source>
</evidence>
<feature type="transmembrane region" description="Helical" evidence="4">
    <location>
        <begin position="907"/>
        <end position="924"/>
    </location>
</feature>
<dbReference type="PROSITE" id="PS50042">
    <property type="entry name" value="CNMP_BINDING_3"/>
    <property type="match status" value="1"/>
</dbReference>
<feature type="domain" description="Cyclic nucleotide-binding" evidence="5">
    <location>
        <begin position="39"/>
        <end position="138"/>
    </location>
</feature>
<evidence type="ECO:0000259" key="6">
    <source>
        <dbReference type="PROSITE" id="PS50222"/>
    </source>
</evidence>
<protein>
    <submittedName>
        <fullName evidence="7">Tax-4 protein</fullName>
    </submittedName>
</protein>
<dbReference type="Proteomes" id="UP000604046">
    <property type="component" value="Unassembled WGS sequence"/>
</dbReference>
<keyword evidence="4" id="KW-0472">Membrane</keyword>
<dbReference type="PANTHER" id="PTHR45638">
    <property type="entry name" value="CYCLIC NUCLEOTIDE-GATED CATION CHANNEL SUBUNIT A"/>
    <property type="match status" value="1"/>
</dbReference>
<dbReference type="Pfam" id="PF13499">
    <property type="entry name" value="EF-hand_7"/>
    <property type="match status" value="1"/>
</dbReference>
<feature type="domain" description="EF-hand" evidence="6">
    <location>
        <begin position="336"/>
        <end position="371"/>
    </location>
</feature>
<dbReference type="PROSITE" id="PS00018">
    <property type="entry name" value="EF_HAND_1"/>
    <property type="match status" value="1"/>
</dbReference>
<keyword evidence="2" id="KW-0406">Ion transport</keyword>
<keyword evidence="2" id="KW-1071">Ligand-gated ion channel</keyword>
<evidence type="ECO:0000256" key="1">
    <source>
        <dbReference type="ARBA" id="ARBA00022837"/>
    </source>
</evidence>